<dbReference type="SUPFAM" id="SSF52172">
    <property type="entry name" value="CheY-like"/>
    <property type="match status" value="1"/>
</dbReference>
<dbReference type="PROSITE" id="PS50110">
    <property type="entry name" value="RESPONSE_REGULATORY"/>
    <property type="match status" value="1"/>
</dbReference>
<dbReference type="Pfam" id="PF00072">
    <property type="entry name" value="Response_reg"/>
    <property type="match status" value="1"/>
</dbReference>
<dbReference type="Proteomes" id="UP001178888">
    <property type="component" value="Unassembled WGS sequence"/>
</dbReference>
<evidence type="ECO:0000256" key="1">
    <source>
        <dbReference type="PROSITE-ProRule" id="PRU00169"/>
    </source>
</evidence>
<evidence type="ECO:0000313" key="5">
    <source>
        <dbReference type="Proteomes" id="UP000295132"/>
    </source>
</evidence>
<dbReference type="EMBL" id="SMYO01000014">
    <property type="protein sequence ID" value="TDK58396.1"/>
    <property type="molecule type" value="Genomic_DNA"/>
</dbReference>
<dbReference type="RefSeq" id="WP_133338520.1">
    <property type="nucleotide sequence ID" value="NZ_JAVGVR010000001.1"/>
</dbReference>
<comment type="caution">
    <text evidence="4">The sequence shown here is derived from an EMBL/GenBank/DDBJ whole genome shotgun (WGS) entry which is preliminary data.</text>
</comment>
<dbReference type="GO" id="GO:0000160">
    <property type="term" value="P:phosphorelay signal transduction system"/>
    <property type="evidence" value="ECO:0007669"/>
    <property type="project" value="InterPro"/>
</dbReference>
<evidence type="ECO:0000259" key="2">
    <source>
        <dbReference type="PROSITE" id="PS50110"/>
    </source>
</evidence>
<accession>A0A4V3AT61</accession>
<dbReference type="EMBL" id="JAVGVR010000001">
    <property type="protein sequence ID" value="MDQ6596288.1"/>
    <property type="molecule type" value="Genomic_DNA"/>
</dbReference>
<comment type="caution">
    <text evidence="1">Lacks conserved residue(s) required for the propagation of feature annotation.</text>
</comment>
<sequence>MRCTNHKMKNREFVSIIDDDEIIRALLLKILKTIEIVKKMTNGSNISVFMLSGRKSESYVQRALLLGADDYVTKPFGIQELKERIRRLLIGMI</sequence>
<dbReference type="InterPro" id="IPR011006">
    <property type="entry name" value="CheY-like_superfamily"/>
</dbReference>
<proteinExistence type="predicted"/>
<evidence type="ECO:0000313" key="3">
    <source>
        <dbReference type="EMBL" id="MDQ6596288.1"/>
    </source>
</evidence>
<dbReference type="AlphaFoldDB" id="A0A4V3AT61"/>
<evidence type="ECO:0000313" key="4">
    <source>
        <dbReference type="EMBL" id="TDK58396.1"/>
    </source>
</evidence>
<evidence type="ECO:0000313" key="6">
    <source>
        <dbReference type="Proteomes" id="UP001178888"/>
    </source>
</evidence>
<keyword evidence="6" id="KW-1185">Reference proteome</keyword>
<organism evidence="4 5">
    <name type="scientific">Bacillus salipaludis</name>
    <dbReference type="NCBI Taxonomy" id="2547811"/>
    <lineage>
        <taxon>Bacteria</taxon>
        <taxon>Bacillati</taxon>
        <taxon>Bacillota</taxon>
        <taxon>Bacilli</taxon>
        <taxon>Bacillales</taxon>
        <taxon>Bacillaceae</taxon>
        <taxon>Bacillus</taxon>
    </lineage>
</organism>
<dbReference type="Proteomes" id="UP000295132">
    <property type="component" value="Unassembled WGS sequence"/>
</dbReference>
<reference evidence="4 5" key="1">
    <citation type="submission" date="2019-03" db="EMBL/GenBank/DDBJ databases">
        <title>Bacillus niacini sp. nov. a Nicotinate-Metabolizing Mesophile Isolated from Soil.</title>
        <authorList>
            <person name="Zhang G."/>
        </authorList>
    </citation>
    <scope>NUCLEOTIDE SEQUENCE [LARGE SCALE GENOMIC DNA]</scope>
    <source>
        <strain evidence="4 5">WN066</strain>
    </source>
</reference>
<reference evidence="3" key="2">
    <citation type="submission" date="2023-08" db="EMBL/GenBank/DDBJ databases">
        <title>Nitrogen cycling bacteria in agricultural field soils.</title>
        <authorList>
            <person name="Jang J."/>
        </authorList>
    </citation>
    <scope>NUCLEOTIDE SEQUENCE</scope>
    <source>
        <strain evidence="3">PS3-36</strain>
    </source>
</reference>
<feature type="domain" description="Response regulatory" evidence="2">
    <location>
        <begin position="1"/>
        <end position="89"/>
    </location>
</feature>
<dbReference type="Gene3D" id="3.40.50.2300">
    <property type="match status" value="1"/>
</dbReference>
<protein>
    <submittedName>
        <fullName evidence="4">Response regulator</fullName>
    </submittedName>
</protein>
<gene>
    <name evidence="4" type="ORF">E2K98_23480</name>
    <name evidence="3" type="ORF">RCG21_07835</name>
</gene>
<dbReference type="InterPro" id="IPR001789">
    <property type="entry name" value="Sig_transdc_resp-reg_receiver"/>
</dbReference>
<name>A0A4V3AT61_9BACI</name>